<evidence type="ECO:0000256" key="1">
    <source>
        <dbReference type="SAM" id="Phobius"/>
    </source>
</evidence>
<dbReference type="EMBL" id="QSKV01000003">
    <property type="protein sequence ID" value="RHE93796.1"/>
    <property type="molecule type" value="Genomic_DNA"/>
</dbReference>
<keyword evidence="1" id="KW-0472">Membrane</keyword>
<protein>
    <recommendedName>
        <fullName evidence="4">Zinc ribbon domain-containing protein</fullName>
    </recommendedName>
</protein>
<proteinExistence type="predicted"/>
<evidence type="ECO:0000313" key="3">
    <source>
        <dbReference type="Proteomes" id="UP000285650"/>
    </source>
</evidence>
<evidence type="ECO:0000313" key="2">
    <source>
        <dbReference type="EMBL" id="RHE93796.1"/>
    </source>
</evidence>
<feature type="transmembrane region" description="Helical" evidence="1">
    <location>
        <begin position="43"/>
        <end position="62"/>
    </location>
</feature>
<name>A0A414LGP3_9BACE</name>
<reference evidence="2 3" key="1">
    <citation type="submission" date="2018-08" db="EMBL/GenBank/DDBJ databases">
        <title>A genome reference for cultivated species of the human gut microbiota.</title>
        <authorList>
            <person name="Zou Y."/>
            <person name="Xue W."/>
            <person name="Luo G."/>
        </authorList>
    </citation>
    <scope>NUCLEOTIDE SEQUENCE [LARGE SCALE GENOMIC DNA]</scope>
    <source>
        <strain evidence="2 3">AM27-17</strain>
    </source>
</reference>
<keyword evidence="1" id="KW-0812">Transmembrane</keyword>
<evidence type="ECO:0008006" key="4">
    <source>
        <dbReference type="Google" id="ProtNLM"/>
    </source>
</evidence>
<organism evidence="2 3">
    <name type="scientific">Bacteroides intestinalis</name>
    <dbReference type="NCBI Taxonomy" id="329854"/>
    <lineage>
        <taxon>Bacteria</taxon>
        <taxon>Pseudomonadati</taxon>
        <taxon>Bacteroidota</taxon>
        <taxon>Bacteroidia</taxon>
        <taxon>Bacteroidales</taxon>
        <taxon>Bacteroidaceae</taxon>
        <taxon>Bacteroides</taxon>
    </lineage>
</organism>
<dbReference type="Proteomes" id="UP000285650">
    <property type="component" value="Unassembled WGS sequence"/>
</dbReference>
<comment type="caution">
    <text evidence="2">The sequence shown here is derived from an EMBL/GenBank/DDBJ whole genome shotgun (WGS) entry which is preliminary data.</text>
</comment>
<dbReference type="AlphaFoldDB" id="A0A414LGP3"/>
<sequence>MKCRFCQTENPGDANFCRNCRSNFSEKSSRKDVSSTNKGSSGVIFKVIMTIVVIGGALWYAFSVGFESGRYALFAVAVGLPTMWKSDF</sequence>
<accession>A0A414LGP3</accession>
<keyword evidence="1" id="KW-1133">Transmembrane helix</keyword>
<gene>
    <name evidence="2" type="ORF">DW712_06975</name>
</gene>